<feature type="transmembrane region" description="Helical" evidence="1">
    <location>
        <begin position="112"/>
        <end position="132"/>
    </location>
</feature>
<feature type="transmembrane region" description="Helical" evidence="1">
    <location>
        <begin position="139"/>
        <end position="165"/>
    </location>
</feature>
<comment type="caution">
    <text evidence="2">The sequence shown here is derived from an EMBL/GenBank/DDBJ whole genome shotgun (WGS) entry which is preliminary data.</text>
</comment>
<feature type="transmembrane region" description="Helical" evidence="1">
    <location>
        <begin position="171"/>
        <end position="197"/>
    </location>
</feature>
<dbReference type="Proteomes" id="UP001596512">
    <property type="component" value="Unassembled WGS sequence"/>
</dbReference>
<protein>
    <submittedName>
        <fullName evidence="2">Uncharacterized protein</fullName>
    </submittedName>
</protein>
<feature type="transmembrane region" description="Helical" evidence="1">
    <location>
        <begin position="51"/>
        <end position="75"/>
    </location>
</feature>
<evidence type="ECO:0000256" key="1">
    <source>
        <dbReference type="SAM" id="Phobius"/>
    </source>
</evidence>
<accession>A0ABW2TNQ6</accession>
<sequence>MSLTPPALAARPPGTVVPLRRWIAVVTLAEALGFLLPAVVGALTADASPVVAVPALVAAGAVEGAALGLGQAVVLRRVLADLPVSRWVAATAVAASAAYVLGLLPSLVGSPWAWLALVPLPATIGYAQWLVLRRIRPRTAGWIAVTAMAWIAGLAAFLAIATPLWTSGQPVVQTAAVGAVAGLVMAAVVAAITGLGLREVLR</sequence>
<feature type="transmembrane region" description="Helical" evidence="1">
    <location>
        <begin position="87"/>
        <end position="106"/>
    </location>
</feature>
<gene>
    <name evidence="2" type="ORF">ACFQV2_19910</name>
</gene>
<keyword evidence="1" id="KW-1133">Transmembrane helix</keyword>
<evidence type="ECO:0000313" key="2">
    <source>
        <dbReference type="EMBL" id="MFC7615427.1"/>
    </source>
</evidence>
<dbReference type="EMBL" id="JBHTEY010000004">
    <property type="protein sequence ID" value="MFC7615427.1"/>
    <property type="molecule type" value="Genomic_DNA"/>
</dbReference>
<name>A0ABW2TNQ6_9PSEU</name>
<feature type="transmembrane region" description="Helical" evidence="1">
    <location>
        <begin position="21"/>
        <end position="45"/>
    </location>
</feature>
<reference evidence="3" key="1">
    <citation type="journal article" date="2019" name="Int. J. Syst. Evol. Microbiol.">
        <title>The Global Catalogue of Microorganisms (GCM) 10K type strain sequencing project: providing services to taxonomists for standard genome sequencing and annotation.</title>
        <authorList>
            <consortium name="The Broad Institute Genomics Platform"/>
            <consortium name="The Broad Institute Genome Sequencing Center for Infectious Disease"/>
            <person name="Wu L."/>
            <person name="Ma J."/>
        </authorList>
    </citation>
    <scope>NUCLEOTIDE SEQUENCE [LARGE SCALE GENOMIC DNA]</scope>
    <source>
        <strain evidence="3">JCM 17695</strain>
    </source>
</reference>
<proteinExistence type="predicted"/>
<keyword evidence="3" id="KW-1185">Reference proteome</keyword>
<evidence type="ECO:0000313" key="3">
    <source>
        <dbReference type="Proteomes" id="UP001596512"/>
    </source>
</evidence>
<keyword evidence="1" id="KW-0812">Transmembrane</keyword>
<keyword evidence="1" id="KW-0472">Membrane</keyword>
<organism evidence="2 3">
    <name type="scientific">Actinokineospora soli</name>
    <dbReference type="NCBI Taxonomy" id="1048753"/>
    <lineage>
        <taxon>Bacteria</taxon>
        <taxon>Bacillati</taxon>
        <taxon>Actinomycetota</taxon>
        <taxon>Actinomycetes</taxon>
        <taxon>Pseudonocardiales</taxon>
        <taxon>Pseudonocardiaceae</taxon>
        <taxon>Actinokineospora</taxon>
    </lineage>
</organism>